<comment type="similarity">
    <text evidence="2">Belongs to the peptidase C13 family.</text>
</comment>
<dbReference type="PRINTS" id="PR00776">
    <property type="entry name" value="HEMOGLOBNASE"/>
</dbReference>
<sequence>MSSLRVSALLLLAFAVTINCLPRYLETPENGNLWAVLIAGSDTWDNYRHQADICHAYQILKKHGIPDDRIIVFMKDDIANNEANPTPGIIINHPKGSDVYKGVPKDYTGLAVTPKTFMAVLKGDKKAVSNYGSGKVLQSGPNDHVFVYFADHGAPGLIAFPEGELSAKDLNKTINYMHEKNMYGKMVIYIEACESGSMFEGILPQNINVYATTAANATQPSTACYYDEKRETFLGDSYSVHWMEDSDKEVLTKETLQQQYEITKNETTESSVQQYGDLSIAQLRVSEFQGRKDSEGIVLPKVENDSIRSRDASIEILRRKYLKSNSEEEQSKLKRKLQKMLDNRLFMHQRVSEIVADIFHDHNEEKDVLENRYRLTSFDCYDTIRAHFNGECFRLSKVHYFSSEIFAYFKFCLEPSQRVINRTVSAYPGRSGYWIIGSNDSTYLI</sequence>
<dbReference type="Gene3D" id="3.40.50.1460">
    <property type="match status" value="1"/>
</dbReference>
<evidence type="ECO:0000256" key="6">
    <source>
        <dbReference type="ARBA" id="ARBA00022801"/>
    </source>
</evidence>
<comment type="catalytic activity">
    <reaction evidence="1">
        <text>Hydrolysis of proteins and small molecule substrates at -Asn-|-Xaa- bonds.</text>
        <dbReference type="EC" id="3.4.22.34"/>
    </reaction>
</comment>
<evidence type="ECO:0000256" key="4">
    <source>
        <dbReference type="ARBA" id="ARBA00022670"/>
    </source>
</evidence>
<evidence type="ECO:0000313" key="10">
    <source>
        <dbReference type="EMBL" id="GBN29207.1"/>
    </source>
</evidence>
<dbReference type="InterPro" id="IPR046427">
    <property type="entry name" value="Legumain_prodom_sf"/>
</dbReference>
<evidence type="ECO:0000256" key="1">
    <source>
        <dbReference type="ARBA" id="ARBA00000810"/>
    </source>
</evidence>
<dbReference type="GO" id="GO:0004197">
    <property type="term" value="F:cysteine-type endopeptidase activity"/>
    <property type="evidence" value="ECO:0007669"/>
    <property type="project" value="UniProtKB-EC"/>
</dbReference>
<evidence type="ECO:0000256" key="9">
    <source>
        <dbReference type="SAM" id="SignalP"/>
    </source>
</evidence>
<evidence type="ECO:0000313" key="11">
    <source>
        <dbReference type="Proteomes" id="UP000499080"/>
    </source>
</evidence>
<keyword evidence="11" id="KW-1185">Reference proteome</keyword>
<dbReference type="GO" id="GO:0005773">
    <property type="term" value="C:vacuole"/>
    <property type="evidence" value="ECO:0007669"/>
    <property type="project" value="GOC"/>
</dbReference>
<gene>
    <name evidence="10" type="primary">Lgmn_2</name>
    <name evidence="10" type="ORF">AVEN_205792_1</name>
</gene>
<accession>A0A4Y2MTQ6</accession>
<keyword evidence="6" id="KW-0378">Hydrolase</keyword>
<dbReference type="PANTHER" id="PTHR12000:SF42">
    <property type="entry name" value="LEGUMAIN"/>
    <property type="match status" value="1"/>
</dbReference>
<protein>
    <recommendedName>
        <fullName evidence="3">legumain</fullName>
        <ecNumber evidence="3">3.4.22.34</ecNumber>
    </recommendedName>
</protein>
<dbReference type="FunFam" id="3.40.50.1460:FF:000006">
    <property type="entry name" value="Legumain"/>
    <property type="match status" value="1"/>
</dbReference>
<proteinExistence type="inferred from homology"/>
<comment type="caution">
    <text evidence="10">The sequence shown here is derived from an EMBL/GenBank/DDBJ whole genome shotgun (WGS) entry which is preliminary data.</text>
</comment>
<keyword evidence="7" id="KW-0788">Thiol protease</keyword>
<feature type="signal peptide" evidence="9">
    <location>
        <begin position="1"/>
        <end position="20"/>
    </location>
</feature>
<feature type="chain" id="PRO_5021324135" description="legumain" evidence="9">
    <location>
        <begin position="21"/>
        <end position="445"/>
    </location>
</feature>
<dbReference type="PANTHER" id="PTHR12000">
    <property type="entry name" value="HEMOGLOBINASE FAMILY MEMBER"/>
    <property type="match status" value="1"/>
</dbReference>
<dbReference type="OrthoDB" id="9995590at2759"/>
<keyword evidence="5 9" id="KW-0732">Signal</keyword>
<dbReference type="InterPro" id="IPR048501">
    <property type="entry name" value="Legum_prodom"/>
</dbReference>
<dbReference type="Proteomes" id="UP000499080">
    <property type="component" value="Unassembled WGS sequence"/>
</dbReference>
<evidence type="ECO:0000256" key="7">
    <source>
        <dbReference type="ARBA" id="ARBA00022807"/>
    </source>
</evidence>
<dbReference type="GO" id="GO:0051603">
    <property type="term" value="P:proteolysis involved in protein catabolic process"/>
    <property type="evidence" value="ECO:0007669"/>
    <property type="project" value="TreeGrafter"/>
</dbReference>
<reference evidence="10 11" key="1">
    <citation type="journal article" date="2019" name="Sci. Rep.">
        <title>Orb-weaving spider Araneus ventricosus genome elucidates the spidroin gene catalogue.</title>
        <authorList>
            <person name="Kono N."/>
            <person name="Nakamura H."/>
            <person name="Ohtoshi R."/>
            <person name="Moran D.A.P."/>
            <person name="Shinohara A."/>
            <person name="Yoshida Y."/>
            <person name="Fujiwara M."/>
            <person name="Mori M."/>
            <person name="Tomita M."/>
            <person name="Arakawa K."/>
        </authorList>
    </citation>
    <scope>NUCLEOTIDE SEQUENCE [LARGE SCALE GENOMIC DNA]</scope>
</reference>
<evidence type="ECO:0000256" key="5">
    <source>
        <dbReference type="ARBA" id="ARBA00022729"/>
    </source>
</evidence>
<keyword evidence="4" id="KW-0645">Protease</keyword>
<dbReference type="EMBL" id="BGPR01007749">
    <property type="protein sequence ID" value="GBN29207.1"/>
    <property type="molecule type" value="Genomic_DNA"/>
</dbReference>
<evidence type="ECO:0000256" key="2">
    <source>
        <dbReference type="ARBA" id="ARBA00009941"/>
    </source>
</evidence>
<name>A0A4Y2MTQ6_ARAVE</name>
<dbReference type="CDD" id="cd21115">
    <property type="entry name" value="legumain_C"/>
    <property type="match status" value="1"/>
</dbReference>
<feature type="active site" evidence="8">
    <location>
        <position position="152"/>
    </location>
</feature>
<dbReference type="InterPro" id="IPR001096">
    <property type="entry name" value="Peptidase_C13"/>
</dbReference>
<dbReference type="PIRSF" id="PIRSF019663">
    <property type="entry name" value="Legumain"/>
    <property type="match status" value="1"/>
</dbReference>
<dbReference type="GO" id="GO:0006624">
    <property type="term" value="P:vacuolar protein processing"/>
    <property type="evidence" value="ECO:0007669"/>
    <property type="project" value="TreeGrafter"/>
</dbReference>
<dbReference type="Pfam" id="PF01650">
    <property type="entry name" value="Peptidase_C13"/>
    <property type="match status" value="1"/>
</dbReference>
<dbReference type="AlphaFoldDB" id="A0A4Y2MTQ6"/>
<feature type="active site" description="Nucleophile" evidence="8">
    <location>
        <position position="193"/>
    </location>
</feature>
<dbReference type="EC" id="3.4.22.34" evidence="3"/>
<organism evidence="10 11">
    <name type="scientific">Araneus ventricosus</name>
    <name type="common">Orbweaver spider</name>
    <name type="synonym">Epeira ventricosa</name>
    <dbReference type="NCBI Taxonomy" id="182803"/>
    <lineage>
        <taxon>Eukaryota</taxon>
        <taxon>Metazoa</taxon>
        <taxon>Ecdysozoa</taxon>
        <taxon>Arthropoda</taxon>
        <taxon>Chelicerata</taxon>
        <taxon>Arachnida</taxon>
        <taxon>Araneae</taxon>
        <taxon>Araneomorphae</taxon>
        <taxon>Entelegynae</taxon>
        <taxon>Araneoidea</taxon>
        <taxon>Araneidae</taxon>
        <taxon>Araneus</taxon>
    </lineage>
</organism>
<dbReference type="Gene3D" id="1.10.132.130">
    <property type="match status" value="1"/>
</dbReference>
<evidence type="ECO:0000256" key="8">
    <source>
        <dbReference type="PIRSR" id="PIRSR019663-1"/>
    </source>
</evidence>
<evidence type="ECO:0000256" key="3">
    <source>
        <dbReference type="ARBA" id="ARBA00012628"/>
    </source>
</evidence>